<evidence type="ECO:0008006" key="4">
    <source>
        <dbReference type="Google" id="ProtNLM"/>
    </source>
</evidence>
<gene>
    <name evidence="2" type="ORF">B4099_0362</name>
</gene>
<dbReference type="InterPro" id="IPR036390">
    <property type="entry name" value="WH_DNA-bd_sf"/>
</dbReference>
<protein>
    <recommendedName>
        <fullName evidence="4">Helix-turn-helix domain-containing protein</fullName>
    </recommendedName>
</protein>
<dbReference type="Pfam" id="PF13730">
    <property type="entry name" value="HTH_36"/>
    <property type="match status" value="1"/>
</dbReference>
<evidence type="ECO:0000313" key="3">
    <source>
        <dbReference type="Proteomes" id="UP000075304"/>
    </source>
</evidence>
<dbReference type="Proteomes" id="UP000075304">
    <property type="component" value="Unassembled WGS sequence"/>
</dbReference>
<dbReference type="SUPFAM" id="SSF46785">
    <property type="entry name" value="Winged helix' DNA-binding domain"/>
    <property type="match status" value="1"/>
</dbReference>
<reference evidence="2 3" key="1">
    <citation type="submission" date="2016-01" db="EMBL/GenBank/DDBJ databases">
        <title>Genome Sequences of Twelve Sporeforming Bacillus Species Isolated from Foods.</title>
        <authorList>
            <person name="Berendsen E.M."/>
            <person name="Wells-Bennik M.H."/>
            <person name="Krawcyk A.O."/>
            <person name="De Jong A."/>
            <person name="Holsappel S."/>
            <person name="Eijlander R.T."/>
            <person name="Kuipers O.P."/>
        </authorList>
    </citation>
    <scope>NUCLEOTIDE SEQUENCE [LARGE SCALE GENOMIC DNA]</scope>
    <source>
        <strain evidence="2 3">B4099</strain>
    </source>
</reference>
<accession>A0A150K722</accession>
<dbReference type="RefSeq" id="WP_061575487.1">
    <property type="nucleotide sequence ID" value="NZ_LQYI01000091.1"/>
</dbReference>
<proteinExistence type="predicted"/>
<dbReference type="PATRIC" id="fig|1398.25.peg.426"/>
<dbReference type="EMBL" id="LQYI01000091">
    <property type="protein sequence ID" value="KYC65216.1"/>
    <property type="molecule type" value="Genomic_DNA"/>
</dbReference>
<feature type="region of interest" description="Disordered" evidence="1">
    <location>
        <begin position="108"/>
        <end position="128"/>
    </location>
</feature>
<sequence>MHYLAEYQTFESKQQLNKAVADHLSAHRFELNDTARNVLTVISRYAVKFPGVAHLKAATIAQALGICEKTVRRAVNKLAALGIVRKVATTRKVSGGQGANIYVVQAHVSTRQEPSEPTPASPEPTKNDAEPYYSFKLIKNHLVNTYANAPQPSHYGRFRRLLESTIGPNNRLLYRLYGVYKAQTAPLFRSKYNDKATVEALGIRALHIAIQATKRLKIRNLAGYYNGVLDRMLDRWQSEELYA</sequence>
<dbReference type="AlphaFoldDB" id="A0A150K722"/>
<dbReference type="InterPro" id="IPR036388">
    <property type="entry name" value="WH-like_DNA-bd_sf"/>
</dbReference>
<dbReference type="Gene3D" id="1.10.10.10">
    <property type="entry name" value="Winged helix-like DNA-binding domain superfamily/Winged helix DNA-binding domain"/>
    <property type="match status" value="1"/>
</dbReference>
<evidence type="ECO:0000313" key="2">
    <source>
        <dbReference type="EMBL" id="KYC65216.1"/>
    </source>
</evidence>
<evidence type="ECO:0000256" key="1">
    <source>
        <dbReference type="SAM" id="MobiDB-lite"/>
    </source>
</evidence>
<name>A0A150K722_HEYCO</name>
<comment type="caution">
    <text evidence="2">The sequence shown here is derived from an EMBL/GenBank/DDBJ whole genome shotgun (WGS) entry which is preliminary data.</text>
</comment>
<organism evidence="2 3">
    <name type="scientific">Heyndrickxia coagulans</name>
    <name type="common">Weizmannia coagulans</name>
    <dbReference type="NCBI Taxonomy" id="1398"/>
    <lineage>
        <taxon>Bacteria</taxon>
        <taxon>Bacillati</taxon>
        <taxon>Bacillota</taxon>
        <taxon>Bacilli</taxon>
        <taxon>Bacillales</taxon>
        <taxon>Bacillaceae</taxon>
        <taxon>Heyndrickxia</taxon>
    </lineage>
</organism>